<dbReference type="Pfam" id="PF11738">
    <property type="entry name" value="DUF3298"/>
    <property type="match status" value="1"/>
</dbReference>
<evidence type="ECO:0000313" key="4">
    <source>
        <dbReference type="Proteomes" id="UP000824229"/>
    </source>
</evidence>
<dbReference type="InterPro" id="IPR021729">
    <property type="entry name" value="DUF3298"/>
</dbReference>
<sequence length="256" mass="29198">MKNKTILKAMYVLEVILLVCPSLMAAKVKSPRPTPGAAIFVMSHMNPISIESKQFDYSNDGLKLNMKIPQLHGLKDSKFEKDLNNKLIEDAKKRKNKMIKEAMLYNQDIIKDGLSPIAFEYIESYAIIPSLNPYYAIEMFKYQYSGGAHGISNVDYLVLNTETSKIIGLKDLFKETVDYKSILNDQIRKQIDLRTKAGEYFFTGSDGFQGIKENQPFFINEKGDLIIVFNVYEIAPYAAGTIFFTLPYQDLSSYMK</sequence>
<dbReference type="EMBL" id="JAHLFQ010000137">
    <property type="protein sequence ID" value="MBU3804331.1"/>
    <property type="molecule type" value="Genomic_DNA"/>
</dbReference>
<gene>
    <name evidence="3" type="ORF">H9872_06215</name>
</gene>
<dbReference type="InterPro" id="IPR025303">
    <property type="entry name" value="PdaC"/>
</dbReference>
<feature type="domain" description="DUF3298" evidence="1">
    <location>
        <begin position="170"/>
        <end position="249"/>
    </location>
</feature>
<accession>A0A9E2NLE1</accession>
<proteinExistence type="predicted"/>
<reference evidence="3" key="2">
    <citation type="submission" date="2021-04" db="EMBL/GenBank/DDBJ databases">
        <authorList>
            <person name="Gilroy R."/>
        </authorList>
    </citation>
    <scope>NUCLEOTIDE SEQUENCE</scope>
    <source>
        <strain evidence="3">B5-657</strain>
    </source>
</reference>
<evidence type="ECO:0000259" key="1">
    <source>
        <dbReference type="Pfam" id="PF11738"/>
    </source>
</evidence>
<dbReference type="Gene3D" id="3.30.565.40">
    <property type="entry name" value="Fervidobacterium nodosum Rt17-B1 like"/>
    <property type="match status" value="1"/>
</dbReference>
<dbReference type="Proteomes" id="UP000824229">
    <property type="component" value="Unassembled WGS sequence"/>
</dbReference>
<comment type="caution">
    <text evidence="3">The sequence shown here is derived from an EMBL/GenBank/DDBJ whole genome shotgun (WGS) entry which is preliminary data.</text>
</comment>
<dbReference type="Gene3D" id="3.90.640.20">
    <property type="entry name" value="Heat-shock cognate protein, ATPase"/>
    <property type="match status" value="1"/>
</dbReference>
<name>A0A9E2NLE1_9FIRM</name>
<dbReference type="InterPro" id="IPR037126">
    <property type="entry name" value="PdaC/RsiV-like_sf"/>
</dbReference>
<evidence type="ECO:0000313" key="3">
    <source>
        <dbReference type="EMBL" id="MBU3804331.1"/>
    </source>
</evidence>
<organism evidence="3 4">
    <name type="scientific">Candidatus Cellulosilyticum pullistercoris</name>
    <dbReference type="NCBI Taxonomy" id="2838521"/>
    <lineage>
        <taxon>Bacteria</taxon>
        <taxon>Bacillati</taxon>
        <taxon>Bacillota</taxon>
        <taxon>Clostridia</taxon>
        <taxon>Lachnospirales</taxon>
        <taxon>Cellulosilyticaceae</taxon>
        <taxon>Cellulosilyticum</taxon>
    </lineage>
</organism>
<protein>
    <submittedName>
        <fullName evidence="3">DUF3298 and DUF4163 domain-containing protein</fullName>
    </submittedName>
</protein>
<dbReference type="Pfam" id="PF13739">
    <property type="entry name" value="PdaC"/>
    <property type="match status" value="1"/>
</dbReference>
<evidence type="ECO:0000259" key="2">
    <source>
        <dbReference type="Pfam" id="PF13739"/>
    </source>
</evidence>
<reference evidence="3" key="1">
    <citation type="journal article" date="2021" name="PeerJ">
        <title>Extensive microbial diversity within the chicken gut microbiome revealed by metagenomics and culture.</title>
        <authorList>
            <person name="Gilroy R."/>
            <person name="Ravi A."/>
            <person name="Getino M."/>
            <person name="Pursley I."/>
            <person name="Horton D.L."/>
            <person name="Alikhan N.F."/>
            <person name="Baker D."/>
            <person name="Gharbi K."/>
            <person name="Hall N."/>
            <person name="Watson M."/>
            <person name="Adriaenssens E.M."/>
            <person name="Foster-Nyarko E."/>
            <person name="Jarju S."/>
            <person name="Secka A."/>
            <person name="Antonio M."/>
            <person name="Oren A."/>
            <person name="Chaudhuri R.R."/>
            <person name="La Ragione R."/>
            <person name="Hildebrand F."/>
            <person name="Pallen M.J."/>
        </authorList>
    </citation>
    <scope>NUCLEOTIDE SEQUENCE</scope>
    <source>
        <strain evidence="3">B5-657</strain>
    </source>
</reference>
<feature type="domain" description="Deacetylase PdaC" evidence="2">
    <location>
        <begin position="58"/>
        <end position="151"/>
    </location>
</feature>
<dbReference type="AlphaFoldDB" id="A0A9E2NLE1"/>